<feature type="domain" description="C2H2-type" evidence="12">
    <location>
        <begin position="648"/>
        <end position="676"/>
    </location>
</feature>
<feature type="domain" description="C2H2-type" evidence="12">
    <location>
        <begin position="362"/>
        <end position="384"/>
    </location>
</feature>
<dbReference type="SMART" id="SM00355">
    <property type="entry name" value="ZnF_C2H2"/>
    <property type="match status" value="7"/>
</dbReference>
<dbReference type="Proteomes" id="UP000092445">
    <property type="component" value="Unassembled WGS sequence"/>
</dbReference>
<proteinExistence type="predicted"/>
<dbReference type="STRING" id="7398.A0A1B0AGB2"/>
<evidence type="ECO:0000256" key="4">
    <source>
        <dbReference type="ARBA" id="ARBA00022771"/>
    </source>
</evidence>
<dbReference type="GO" id="GO:0003677">
    <property type="term" value="F:DNA binding"/>
    <property type="evidence" value="ECO:0007669"/>
    <property type="project" value="UniProtKB-KW"/>
</dbReference>
<keyword evidence="8" id="KW-0804">Transcription</keyword>
<feature type="region of interest" description="Disordered" evidence="11">
    <location>
        <begin position="418"/>
        <end position="546"/>
    </location>
</feature>
<dbReference type="PROSITE" id="PS50157">
    <property type="entry name" value="ZINC_FINGER_C2H2_2"/>
    <property type="match status" value="3"/>
</dbReference>
<reference evidence="14" key="1">
    <citation type="submission" date="2014-03" db="EMBL/GenBank/DDBJ databases">
        <authorList>
            <person name="Aksoy S."/>
            <person name="Warren W."/>
            <person name="Wilson R.K."/>
        </authorList>
    </citation>
    <scope>NUCLEOTIDE SEQUENCE [LARGE SCALE GENOMIC DNA]</scope>
    <source>
        <strain evidence="14">IAEA</strain>
    </source>
</reference>
<dbReference type="VEuPathDB" id="VectorBase:GPAI044862"/>
<keyword evidence="3" id="KW-0677">Repeat</keyword>
<feature type="compositionally biased region" description="Acidic residues" evidence="11">
    <location>
        <begin position="537"/>
        <end position="546"/>
    </location>
</feature>
<dbReference type="PROSITE" id="PS00028">
    <property type="entry name" value="ZINC_FINGER_C2H2_1"/>
    <property type="match status" value="3"/>
</dbReference>
<feature type="compositionally biased region" description="Basic residues" evidence="11">
    <location>
        <begin position="478"/>
        <end position="503"/>
    </location>
</feature>
<name>A0A1B0AGB2_GLOPL</name>
<keyword evidence="4 10" id="KW-0863">Zinc-finger</keyword>
<evidence type="ECO:0000256" key="1">
    <source>
        <dbReference type="ARBA" id="ARBA00004123"/>
    </source>
</evidence>
<dbReference type="SUPFAM" id="SSF57667">
    <property type="entry name" value="beta-beta-alpha zinc fingers"/>
    <property type="match status" value="2"/>
</dbReference>
<protein>
    <recommendedName>
        <fullName evidence="12">C2H2-type domain-containing protein</fullName>
    </recommendedName>
</protein>
<keyword evidence="7" id="KW-0238">DNA-binding</keyword>
<dbReference type="PANTHER" id="PTHR16515">
    <property type="entry name" value="PR DOMAIN ZINC FINGER PROTEIN"/>
    <property type="match status" value="1"/>
</dbReference>
<reference evidence="13" key="2">
    <citation type="submission" date="2020-05" db="UniProtKB">
        <authorList>
            <consortium name="EnsemblMetazoa"/>
        </authorList>
    </citation>
    <scope>IDENTIFICATION</scope>
    <source>
        <strain evidence="13">IAEA</strain>
    </source>
</reference>
<evidence type="ECO:0000256" key="3">
    <source>
        <dbReference type="ARBA" id="ARBA00022737"/>
    </source>
</evidence>
<evidence type="ECO:0000259" key="12">
    <source>
        <dbReference type="PROSITE" id="PS50157"/>
    </source>
</evidence>
<organism evidence="13 14">
    <name type="scientific">Glossina pallidipes</name>
    <name type="common">Tsetse fly</name>
    <dbReference type="NCBI Taxonomy" id="7398"/>
    <lineage>
        <taxon>Eukaryota</taxon>
        <taxon>Metazoa</taxon>
        <taxon>Ecdysozoa</taxon>
        <taxon>Arthropoda</taxon>
        <taxon>Hexapoda</taxon>
        <taxon>Insecta</taxon>
        <taxon>Pterygota</taxon>
        <taxon>Neoptera</taxon>
        <taxon>Endopterygota</taxon>
        <taxon>Diptera</taxon>
        <taxon>Brachycera</taxon>
        <taxon>Muscomorpha</taxon>
        <taxon>Hippoboscoidea</taxon>
        <taxon>Glossinidae</taxon>
        <taxon>Glossina</taxon>
    </lineage>
</organism>
<evidence type="ECO:0000313" key="14">
    <source>
        <dbReference type="Proteomes" id="UP000092445"/>
    </source>
</evidence>
<evidence type="ECO:0000313" key="13">
    <source>
        <dbReference type="EnsemblMetazoa" id="GPAI044862-PA"/>
    </source>
</evidence>
<dbReference type="InterPro" id="IPR036236">
    <property type="entry name" value="Znf_C2H2_sf"/>
</dbReference>
<evidence type="ECO:0000256" key="8">
    <source>
        <dbReference type="ARBA" id="ARBA00023163"/>
    </source>
</evidence>
<dbReference type="PANTHER" id="PTHR16515:SF49">
    <property type="entry name" value="GASTRULA ZINC FINGER PROTEIN XLCGF49.1-LIKE-RELATED"/>
    <property type="match status" value="1"/>
</dbReference>
<keyword evidence="14" id="KW-1185">Reference proteome</keyword>
<evidence type="ECO:0000256" key="9">
    <source>
        <dbReference type="ARBA" id="ARBA00023242"/>
    </source>
</evidence>
<keyword evidence="6" id="KW-0805">Transcription regulation</keyword>
<feature type="domain" description="C2H2-type" evidence="12">
    <location>
        <begin position="675"/>
        <end position="697"/>
    </location>
</feature>
<sequence length="818" mass="94779">MNGGVGLRSARKAQQIGSKKRKQETPVKCDQEAFARMSPERPSIYQNGIINDLLNKDKMELPKQVEEQAQVAKFCSMCMRDQGNRLVDMRKNLPMNETLMTYWHLSKENVQNWLSSICVQCIFKINAHKELTMSIGRRFQKLSSQNAQLTSAAANVQQKQLIPHQHHQELLITSLTPDTSPNNFLIPVTEDTPLHTPVLERSCSPVMKTNNSNDEAAAKQTNNNGVKHCENVNNAPMPPLPTMNNYSMLEVYEERNVSPLTTESGGANRKQSYARVRKIPVQLACPHCSRTYWRKDYHTKHVRRCKSSQRYAKSMTSARSVKSTHLEVDDESQLTPEFRLDDCRPTPADNNRTQTTTTPRLFHCNACAVTVDSLNKLREHRRIHLQRFYCDICGDEFTSKYEFEFHRVVCAAKQEAKLAVSTPDPKDDEPALPARRMTRARSRALSIGSSLAVSIMTTTKKPTKKPNSKPNSKPNKPTTKKGVKTKKSRSVKSVTKKTKQSKRKSIDNKSVPQAPSSFNENFEHSDSESAVDTYGYNEEDDDDDEVSIPDTMYHRRLSFTGQWVEEHSNSQSVISQFDYNFDYYPFDDDEHLQIHTDKEYDLYLLDRLKLEIISKSFTCFVTDCDFKTDTLPKIMLHDYLEHFKKSWFYCKKCGNCFTSKVFLDYHLDRQNSGRYLCYKCGNTFQYQHQLDRHMIRHRRCINYRCNYCKFEFLTKNELIEHCSLERHDPNGEKLLIGIKRTMTITNRIKIAPPLARSNLKYDIRILNLQLPKMPSKTGPSMEKFARNLPAHLKRPYLRLHIGQVEFKNQRDPNCWGWM</sequence>
<feature type="compositionally biased region" description="Polar residues" evidence="11">
    <location>
        <begin position="508"/>
        <end position="520"/>
    </location>
</feature>
<keyword evidence="5" id="KW-0862">Zinc</keyword>
<feature type="compositionally biased region" description="Polar residues" evidence="11">
    <location>
        <begin position="447"/>
        <end position="456"/>
    </location>
</feature>
<keyword evidence="9" id="KW-0539">Nucleus</keyword>
<dbReference type="EnsemblMetazoa" id="GPAI044862-RA">
    <property type="protein sequence ID" value="GPAI044862-PA"/>
    <property type="gene ID" value="GPAI044862"/>
</dbReference>
<evidence type="ECO:0000256" key="5">
    <source>
        <dbReference type="ARBA" id="ARBA00022833"/>
    </source>
</evidence>
<evidence type="ECO:0000256" key="11">
    <source>
        <dbReference type="SAM" id="MobiDB-lite"/>
    </source>
</evidence>
<accession>A0A1B0AGB2</accession>
<evidence type="ECO:0000256" key="6">
    <source>
        <dbReference type="ARBA" id="ARBA00023015"/>
    </source>
</evidence>
<dbReference type="Gene3D" id="3.30.160.60">
    <property type="entry name" value="Classic Zinc Finger"/>
    <property type="match status" value="2"/>
</dbReference>
<feature type="region of interest" description="Disordered" evidence="11">
    <location>
        <begin position="1"/>
        <end position="29"/>
    </location>
</feature>
<comment type="subcellular location">
    <subcellularLocation>
        <location evidence="1">Nucleus</location>
    </subcellularLocation>
</comment>
<dbReference type="InterPro" id="IPR050331">
    <property type="entry name" value="Zinc_finger"/>
</dbReference>
<dbReference type="GO" id="GO:0005634">
    <property type="term" value="C:nucleus"/>
    <property type="evidence" value="ECO:0007669"/>
    <property type="project" value="UniProtKB-SubCell"/>
</dbReference>
<feature type="compositionally biased region" description="Low complexity" evidence="11">
    <location>
        <begin position="468"/>
        <end position="477"/>
    </location>
</feature>
<dbReference type="InterPro" id="IPR013087">
    <property type="entry name" value="Znf_C2H2_type"/>
</dbReference>
<keyword evidence="2" id="KW-0479">Metal-binding</keyword>
<evidence type="ECO:0000256" key="2">
    <source>
        <dbReference type="ARBA" id="ARBA00022723"/>
    </source>
</evidence>
<evidence type="ECO:0000256" key="7">
    <source>
        <dbReference type="ARBA" id="ARBA00023125"/>
    </source>
</evidence>
<dbReference type="GO" id="GO:0010468">
    <property type="term" value="P:regulation of gene expression"/>
    <property type="evidence" value="ECO:0007669"/>
    <property type="project" value="TreeGrafter"/>
</dbReference>
<dbReference type="GO" id="GO:0008270">
    <property type="term" value="F:zinc ion binding"/>
    <property type="evidence" value="ECO:0007669"/>
    <property type="project" value="UniProtKB-KW"/>
</dbReference>
<dbReference type="AlphaFoldDB" id="A0A1B0AGB2"/>
<evidence type="ECO:0000256" key="10">
    <source>
        <dbReference type="PROSITE-ProRule" id="PRU00042"/>
    </source>
</evidence>